<dbReference type="CDD" id="cd17546">
    <property type="entry name" value="REC_hyHK_CKI1_RcsC-like"/>
    <property type="match status" value="1"/>
</dbReference>
<keyword evidence="2 4" id="KW-0597">Phosphoprotein</keyword>
<evidence type="ECO:0000256" key="3">
    <source>
        <dbReference type="ARBA" id="ARBA00024867"/>
    </source>
</evidence>
<dbReference type="Pfam" id="PF00072">
    <property type="entry name" value="Response_reg"/>
    <property type="match status" value="1"/>
</dbReference>
<evidence type="ECO:0000313" key="7">
    <source>
        <dbReference type="Proteomes" id="UP001158066"/>
    </source>
</evidence>
<dbReference type="Proteomes" id="UP001158066">
    <property type="component" value="Unassembled WGS sequence"/>
</dbReference>
<accession>A0AA46AJ82</accession>
<feature type="modified residue" description="4-aspartylphosphate" evidence="4">
    <location>
        <position position="55"/>
    </location>
</feature>
<evidence type="ECO:0000259" key="5">
    <source>
        <dbReference type="PROSITE" id="PS50110"/>
    </source>
</evidence>
<dbReference type="RefSeq" id="WP_283409342.1">
    <property type="nucleotide sequence ID" value="NZ_FXUF01000007.1"/>
</dbReference>
<dbReference type="InterPro" id="IPR011006">
    <property type="entry name" value="CheY-like_superfamily"/>
</dbReference>
<evidence type="ECO:0000256" key="1">
    <source>
        <dbReference type="ARBA" id="ARBA00018672"/>
    </source>
</evidence>
<dbReference type="EMBL" id="FXUF01000007">
    <property type="protein sequence ID" value="SMP57889.1"/>
    <property type="molecule type" value="Genomic_DNA"/>
</dbReference>
<protein>
    <recommendedName>
        <fullName evidence="1">Stage 0 sporulation protein A homolog</fullName>
    </recommendedName>
</protein>
<dbReference type="GO" id="GO:0000160">
    <property type="term" value="P:phosphorelay signal transduction system"/>
    <property type="evidence" value="ECO:0007669"/>
    <property type="project" value="InterPro"/>
</dbReference>
<evidence type="ECO:0000313" key="6">
    <source>
        <dbReference type="EMBL" id="SMP57889.1"/>
    </source>
</evidence>
<dbReference type="SMART" id="SM00448">
    <property type="entry name" value="REC"/>
    <property type="match status" value="1"/>
</dbReference>
<proteinExistence type="predicted"/>
<dbReference type="Gene3D" id="3.40.50.2300">
    <property type="match status" value="1"/>
</dbReference>
<reference evidence="6" key="1">
    <citation type="submission" date="2017-05" db="EMBL/GenBank/DDBJ databases">
        <authorList>
            <person name="Varghese N."/>
            <person name="Submissions S."/>
        </authorList>
    </citation>
    <scope>NUCLEOTIDE SEQUENCE</scope>
    <source>
        <strain evidence="6">Su22</strain>
    </source>
</reference>
<comment type="function">
    <text evidence="3">May play the central regulatory role in sporulation. It may be an element of the effector pathway responsible for the activation of sporulation genes in response to nutritional stress. Spo0A may act in concert with spo0H (a sigma factor) to control the expression of some genes that are critical to the sporulation process.</text>
</comment>
<gene>
    <name evidence="6" type="ORF">SAMN06296020_10711</name>
</gene>
<dbReference type="InterPro" id="IPR050956">
    <property type="entry name" value="2C_system_His_kinase"/>
</dbReference>
<dbReference type="InterPro" id="IPR001789">
    <property type="entry name" value="Sig_transdc_resp-reg_receiver"/>
</dbReference>
<evidence type="ECO:0000256" key="4">
    <source>
        <dbReference type="PROSITE-ProRule" id="PRU00169"/>
    </source>
</evidence>
<dbReference type="PANTHER" id="PTHR43719:SF28">
    <property type="entry name" value="PEROXIDE STRESS-ACTIVATED HISTIDINE KINASE MAK1-RELATED"/>
    <property type="match status" value="1"/>
</dbReference>
<dbReference type="AlphaFoldDB" id="A0AA46AJ82"/>
<dbReference type="SUPFAM" id="SSF52172">
    <property type="entry name" value="CheY-like"/>
    <property type="match status" value="1"/>
</dbReference>
<dbReference type="PANTHER" id="PTHR43719">
    <property type="entry name" value="TWO-COMPONENT HISTIDINE KINASE"/>
    <property type="match status" value="1"/>
</dbReference>
<organism evidence="6 7">
    <name type="scientific">Anoxynatronum buryatiense</name>
    <dbReference type="NCBI Taxonomy" id="489973"/>
    <lineage>
        <taxon>Bacteria</taxon>
        <taxon>Bacillati</taxon>
        <taxon>Bacillota</taxon>
        <taxon>Clostridia</taxon>
        <taxon>Eubacteriales</taxon>
        <taxon>Clostridiaceae</taxon>
        <taxon>Anoxynatronum</taxon>
    </lineage>
</organism>
<keyword evidence="7" id="KW-1185">Reference proteome</keyword>
<name>A0AA46AJ82_9CLOT</name>
<evidence type="ECO:0000256" key="2">
    <source>
        <dbReference type="ARBA" id="ARBA00022553"/>
    </source>
</evidence>
<comment type="caution">
    <text evidence="6">The sequence shown here is derived from an EMBL/GenBank/DDBJ whole genome shotgun (WGS) entry which is preliminary data.</text>
</comment>
<feature type="domain" description="Response regulatory" evidence="5">
    <location>
        <begin position="2"/>
        <end position="128"/>
    </location>
</feature>
<dbReference type="PROSITE" id="PS50110">
    <property type="entry name" value="RESPONSE_REGULATORY"/>
    <property type="match status" value="1"/>
</dbReference>
<sequence>MRILICDDHDASRIVLSKYLARYGTCTLVDNGAEAISLYAESQQSDEPFQLVCIDILMPQMDGFNTLRSIRELEKVFSPKDTDKLKVIMVTALDDTDNIHQAYSLGCDAYLMKPYTLQQVDDTLKSLGLIT</sequence>